<keyword evidence="1" id="KW-0472">Membrane</keyword>
<accession>A0A4P9TE34</accession>
<protein>
    <submittedName>
        <fullName evidence="3">Type IV pilin</fullName>
    </submittedName>
</protein>
<dbReference type="AlphaFoldDB" id="A0A4P9TE34"/>
<dbReference type="EMBL" id="CP040637">
    <property type="protein sequence ID" value="QCW02839.1"/>
    <property type="molecule type" value="Genomic_DNA"/>
</dbReference>
<sequence length="173" mass="18030">MDLKNYRRKIVGDDEQRAVSPVIGVILMVAITVILAAVIAAFVLDLGGSVGQEAQAGVTVDVNEETNKITVEVTSLGNSDHINITGDVRDEGDNDDTAGNGAYAGTWDGTDPAKDTMSELGVGESVTFGATSSGADVEMNQNADTGTVTVVAVITEDETTTQVASKDYDLDWS</sequence>
<dbReference type="NCBIfam" id="TIGR02537">
    <property type="entry name" value="arch_flag_Nterm"/>
    <property type="match status" value="1"/>
</dbReference>
<dbReference type="Pfam" id="PF07790">
    <property type="entry name" value="Pilin_N"/>
    <property type="match status" value="1"/>
</dbReference>
<gene>
    <name evidence="3" type="ORF">FGF80_06135</name>
</gene>
<keyword evidence="4" id="KW-1185">Reference proteome</keyword>
<name>A0A4P9TE34_9EURY</name>
<dbReference type="RefSeq" id="WP_138652833.1">
    <property type="nucleotide sequence ID" value="NZ_CP040637.1"/>
</dbReference>
<evidence type="ECO:0000313" key="3">
    <source>
        <dbReference type="EMBL" id="QCW02839.1"/>
    </source>
</evidence>
<dbReference type="InterPro" id="IPR012859">
    <property type="entry name" value="Pilin_N_archaeal"/>
</dbReference>
<feature type="domain" description="Archaeal Type IV pilin N-terminal" evidence="2">
    <location>
        <begin position="17"/>
        <end position="73"/>
    </location>
</feature>
<evidence type="ECO:0000313" key="4">
    <source>
        <dbReference type="Proteomes" id="UP000307562"/>
    </source>
</evidence>
<reference evidence="4" key="1">
    <citation type="submission" date="2019-05" db="EMBL/GenBank/DDBJ databases">
        <title>Complete Genome Sequence and Methylation Pattern of the Halophilic Archaeon Natrinema pallidum BOL6-1.</title>
        <authorList>
            <person name="DasSarma P."/>
            <person name="DasSarma B.P."/>
            <person name="DasSarma S.L."/>
            <person name="Martinez F.L."/>
            <person name="Guzman D."/>
            <person name="Roberts R.J."/>
            <person name="DasSarma S."/>
        </authorList>
    </citation>
    <scope>NUCLEOTIDE SEQUENCE [LARGE SCALE GENOMIC DNA]</scope>
    <source>
        <strain evidence="4">BOL6-1</strain>
    </source>
</reference>
<dbReference type="Proteomes" id="UP000307562">
    <property type="component" value="Chromosome"/>
</dbReference>
<proteinExistence type="predicted"/>
<organism evidence="3 4">
    <name type="scientific">Natrinema pallidum</name>
    <dbReference type="NCBI Taxonomy" id="69527"/>
    <lineage>
        <taxon>Archaea</taxon>
        <taxon>Methanobacteriati</taxon>
        <taxon>Methanobacteriota</taxon>
        <taxon>Stenosarchaea group</taxon>
        <taxon>Halobacteria</taxon>
        <taxon>Halobacteriales</taxon>
        <taxon>Natrialbaceae</taxon>
        <taxon>Natrinema</taxon>
    </lineage>
</organism>
<keyword evidence="1" id="KW-1133">Transmembrane helix</keyword>
<dbReference type="InterPro" id="IPR013373">
    <property type="entry name" value="Flagellin/pilin_N_arc"/>
</dbReference>
<dbReference type="KEGG" id="npl:FGF80_06135"/>
<evidence type="ECO:0000256" key="1">
    <source>
        <dbReference type="SAM" id="Phobius"/>
    </source>
</evidence>
<keyword evidence="1" id="KW-0812">Transmembrane</keyword>
<evidence type="ECO:0000259" key="2">
    <source>
        <dbReference type="Pfam" id="PF07790"/>
    </source>
</evidence>
<dbReference type="GeneID" id="96155538"/>
<feature type="transmembrane region" description="Helical" evidence="1">
    <location>
        <begin position="21"/>
        <end position="44"/>
    </location>
</feature>